<dbReference type="Pfam" id="PF13478">
    <property type="entry name" value="XdhC_C"/>
    <property type="match status" value="1"/>
</dbReference>
<proteinExistence type="predicted"/>
<dbReference type="RefSeq" id="WP_183908793.1">
    <property type="nucleotide sequence ID" value="NZ_JACHXZ010000001.1"/>
</dbReference>
<evidence type="ECO:0000259" key="1">
    <source>
        <dbReference type="Pfam" id="PF02625"/>
    </source>
</evidence>
<dbReference type="InterPro" id="IPR027051">
    <property type="entry name" value="XdhC_Rossmann_dom"/>
</dbReference>
<dbReference type="Gene3D" id="3.40.50.720">
    <property type="entry name" value="NAD(P)-binding Rossmann-like Domain"/>
    <property type="match status" value="1"/>
</dbReference>
<dbReference type="InterPro" id="IPR052698">
    <property type="entry name" value="MoCofactor_Util/Proc"/>
</dbReference>
<protein>
    <submittedName>
        <fullName evidence="3">Xanthine dehydrogenase accessory factor</fullName>
    </submittedName>
</protein>
<feature type="domain" description="XdhC Rossmann" evidence="2">
    <location>
        <begin position="173"/>
        <end position="313"/>
    </location>
</feature>
<dbReference type="AlphaFoldDB" id="A0A839UIU6"/>
<evidence type="ECO:0000313" key="4">
    <source>
        <dbReference type="Proteomes" id="UP000559987"/>
    </source>
</evidence>
<feature type="domain" description="XdhC- CoxI" evidence="1">
    <location>
        <begin position="16"/>
        <end position="81"/>
    </location>
</feature>
<organism evidence="3 4">
    <name type="scientific">Simiduia aestuariiviva</name>
    <dbReference type="NCBI Taxonomy" id="1510459"/>
    <lineage>
        <taxon>Bacteria</taxon>
        <taxon>Pseudomonadati</taxon>
        <taxon>Pseudomonadota</taxon>
        <taxon>Gammaproteobacteria</taxon>
        <taxon>Cellvibrionales</taxon>
        <taxon>Cellvibrionaceae</taxon>
        <taxon>Simiduia</taxon>
    </lineage>
</organism>
<reference evidence="3 4" key="1">
    <citation type="submission" date="2020-08" db="EMBL/GenBank/DDBJ databases">
        <title>Genomic Encyclopedia of Type Strains, Phase III (KMG-III): the genomes of soil and plant-associated and newly described type strains.</title>
        <authorList>
            <person name="Whitman W."/>
        </authorList>
    </citation>
    <scope>NUCLEOTIDE SEQUENCE [LARGE SCALE GENOMIC DNA]</scope>
    <source>
        <strain evidence="3 4">CECT 8571</strain>
    </source>
</reference>
<gene>
    <name evidence="3" type="ORF">FHS30_000958</name>
</gene>
<comment type="caution">
    <text evidence="3">The sequence shown here is derived from an EMBL/GenBank/DDBJ whole genome shotgun (WGS) entry which is preliminary data.</text>
</comment>
<evidence type="ECO:0000259" key="2">
    <source>
        <dbReference type="Pfam" id="PF13478"/>
    </source>
</evidence>
<evidence type="ECO:0000313" key="3">
    <source>
        <dbReference type="EMBL" id="MBB3167782.1"/>
    </source>
</evidence>
<dbReference type="PANTHER" id="PTHR30388">
    <property type="entry name" value="ALDEHYDE OXIDOREDUCTASE MOLYBDENUM COFACTOR ASSEMBLY PROTEIN"/>
    <property type="match status" value="1"/>
</dbReference>
<dbReference type="InterPro" id="IPR003777">
    <property type="entry name" value="XdhC_CoxI"/>
</dbReference>
<name>A0A839UIU6_9GAMM</name>
<sequence>MHNHIQSVLAEWLPLREQHRWVLGVVTETQGSSYRKAGAMMLISELGQCLGLLSGGCLERALLAEAKRVLAFSRPRQITFDATQQADVAWQFGLGCGGRVTIRLYPLTRENDHMALAKVHASLLAGSALWLKLPLHNDMLQAELTPLTFGDATPSAHVAGDRLWVPLQPQYRLVVFGAGVDVVPLARMVAALGWYLTLVDHRVGMTRPEDFPAGTEWLRLQADAPQVVSRLADAQAVMVMTHNIDLDARALQALRGRTLSYIGLLGPAHRKARVLASSGVAEHSLSVPIDGPMGIPLGGELPESVALSAVAQCHRALVMGRQSDGLCHSDVLQSTGQRA</sequence>
<accession>A0A839UIU6</accession>
<keyword evidence="4" id="KW-1185">Reference proteome</keyword>
<dbReference type="Proteomes" id="UP000559987">
    <property type="component" value="Unassembled WGS sequence"/>
</dbReference>
<dbReference type="EMBL" id="JACHXZ010000001">
    <property type="protein sequence ID" value="MBB3167782.1"/>
    <property type="molecule type" value="Genomic_DNA"/>
</dbReference>
<dbReference type="Pfam" id="PF02625">
    <property type="entry name" value="XdhC_CoxI"/>
    <property type="match status" value="1"/>
</dbReference>
<dbReference type="PANTHER" id="PTHR30388:SF4">
    <property type="entry name" value="MOLYBDENUM COFACTOR INSERTION CHAPERONE PAOD"/>
    <property type="match status" value="1"/>
</dbReference>